<dbReference type="Pfam" id="PF12728">
    <property type="entry name" value="HTH_17"/>
    <property type="match status" value="1"/>
</dbReference>
<keyword evidence="3" id="KW-1185">Reference proteome</keyword>
<comment type="caution">
    <text evidence="2">The sequence shown here is derived from an EMBL/GenBank/DDBJ whole genome shotgun (WGS) entry which is preliminary data.</text>
</comment>
<evidence type="ECO:0000259" key="1">
    <source>
        <dbReference type="Pfam" id="PF12728"/>
    </source>
</evidence>
<sequence>MTTDVLTVAPAFSEIAGQLAPLNTAEKVSEVVGIPVNTLNDWRTKGKNLRFVKLGRAIYYRRDDVLDYLQSQVFNSTAEAKAASAGGVR</sequence>
<organism evidence="2 3">
    <name type="scientific">Bifidobacterium aerophilum</name>
    <dbReference type="NCBI Taxonomy" id="1798155"/>
    <lineage>
        <taxon>Bacteria</taxon>
        <taxon>Bacillati</taxon>
        <taxon>Actinomycetota</taxon>
        <taxon>Actinomycetes</taxon>
        <taxon>Bifidobacteriales</taxon>
        <taxon>Bifidobacteriaceae</taxon>
        <taxon>Bifidobacterium</taxon>
    </lineage>
</organism>
<gene>
    <name evidence="2" type="ORF">GFD25_00985</name>
</gene>
<dbReference type="InterPro" id="IPR009061">
    <property type="entry name" value="DNA-bd_dom_put_sf"/>
</dbReference>
<feature type="domain" description="Helix-turn-helix" evidence="1">
    <location>
        <begin position="24"/>
        <end position="72"/>
    </location>
</feature>
<evidence type="ECO:0000313" key="2">
    <source>
        <dbReference type="EMBL" id="NEG88600.1"/>
    </source>
</evidence>
<proteinExistence type="predicted"/>
<evidence type="ECO:0000313" key="3">
    <source>
        <dbReference type="Proteomes" id="UP000469194"/>
    </source>
</evidence>
<reference evidence="2 3" key="1">
    <citation type="submission" date="2019-10" db="EMBL/GenBank/DDBJ databases">
        <title>Bifidobacterium from non-human primates.</title>
        <authorList>
            <person name="Modesto M."/>
        </authorList>
    </citation>
    <scope>NUCLEOTIDE SEQUENCE [LARGE SCALE GENOMIC DNA]</scope>
    <source>
        <strain evidence="2 3">TRE17</strain>
    </source>
</reference>
<dbReference type="Proteomes" id="UP000469194">
    <property type="component" value="Unassembled WGS sequence"/>
</dbReference>
<dbReference type="EMBL" id="WHZW01000002">
    <property type="protein sequence ID" value="NEG88600.1"/>
    <property type="molecule type" value="Genomic_DNA"/>
</dbReference>
<name>A0A6N9Z265_9BIFI</name>
<accession>A0A6N9Z265</accession>
<dbReference type="SUPFAM" id="SSF46955">
    <property type="entry name" value="Putative DNA-binding domain"/>
    <property type="match status" value="1"/>
</dbReference>
<dbReference type="RefSeq" id="WP_163229066.1">
    <property type="nucleotide sequence ID" value="NZ_WHZW01000002.1"/>
</dbReference>
<protein>
    <submittedName>
        <fullName evidence="2">Helix-turn-helix domain-containing protein</fullName>
    </submittedName>
</protein>
<dbReference type="AlphaFoldDB" id="A0A6N9Z265"/>
<dbReference type="InterPro" id="IPR041657">
    <property type="entry name" value="HTH_17"/>
</dbReference>